<dbReference type="PANTHER" id="PTHR20916:SF18">
    <property type="entry name" value="IPT_TIG DOMAIN-CONTAINING PROTEIN"/>
    <property type="match status" value="1"/>
</dbReference>
<comment type="caution">
    <text evidence="2">The sequence shown here is derived from an EMBL/GenBank/DDBJ whole genome shotgun (WGS) entry which is preliminary data.</text>
</comment>
<feature type="compositionally biased region" description="Basic and acidic residues" evidence="1">
    <location>
        <begin position="8"/>
        <end position="18"/>
    </location>
</feature>
<gene>
    <name evidence="2" type="ORF">PGLA2088_LOCUS30754</name>
</gene>
<reference evidence="2" key="1">
    <citation type="submission" date="2021-02" db="EMBL/GenBank/DDBJ databases">
        <authorList>
            <person name="Dougan E. K."/>
            <person name="Rhodes N."/>
            <person name="Thang M."/>
            <person name="Chan C."/>
        </authorList>
    </citation>
    <scope>NUCLEOTIDE SEQUENCE</scope>
</reference>
<dbReference type="AlphaFoldDB" id="A0A813KAS2"/>
<dbReference type="PANTHER" id="PTHR20916">
    <property type="entry name" value="CYSTEINE AND GLYCINE-RICH PROTEIN 2 BINDING PROTEIN"/>
    <property type="match status" value="1"/>
</dbReference>
<sequence>VGLLEAEAAGRRAERSKEVQVASGSKLRNRGRCRSRSRSGRSSSPSAASASSAACSAAAAAAEDEGRHGGQGSNPALSLVVLHEGHPGAVVTVEARGSDRLADVKRRAWEQLSVWHRFVGDGEEEVLPELQACSLCLAGSGSTNSKNRSTNSKNSNSNNDNNSNSNKNKNSNTSNSNSNDNNNHNNDNSSNSNSNNPFQHPPTNTNNNNSNTRKALKERRTVAELGLTDGAELLLLDKAPSPKSSKSPKVEPQGEQRRNQQRQEGELQQQEQEPTSQAERRAALLRTEQNCSEHPSSAPIALLVAFSDGCEVSVSARASDTVEAVRRQAHAQLEVWCRFTSAAAGGGEELPALDSCRLYYDNQNINNNNNNSNNNNNNNSNNNSNNSNDSGDGQNLPLDERMSLQFACGLDDSGLAGGGDLRFFLRRGLPEESVP</sequence>
<evidence type="ECO:0000313" key="3">
    <source>
        <dbReference type="Proteomes" id="UP000626109"/>
    </source>
</evidence>
<evidence type="ECO:0000313" key="2">
    <source>
        <dbReference type="EMBL" id="CAE8698467.1"/>
    </source>
</evidence>
<feature type="compositionally biased region" description="Low complexity" evidence="1">
    <location>
        <begin position="367"/>
        <end position="388"/>
    </location>
</feature>
<feature type="compositionally biased region" description="Basic and acidic residues" evidence="1">
    <location>
        <begin position="248"/>
        <end position="265"/>
    </location>
</feature>
<proteinExistence type="predicted"/>
<name>A0A813KAS2_POLGL</name>
<feature type="region of interest" description="Disordered" evidence="1">
    <location>
        <begin position="1"/>
        <end position="75"/>
    </location>
</feature>
<feature type="compositionally biased region" description="Low complexity" evidence="1">
    <location>
        <begin position="40"/>
        <end position="61"/>
    </location>
</feature>
<dbReference type="EMBL" id="CAJNNW010028975">
    <property type="protein sequence ID" value="CAE8698467.1"/>
    <property type="molecule type" value="Genomic_DNA"/>
</dbReference>
<feature type="compositionally biased region" description="Basic residues" evidence="1">
    <location>
        <begin position="27"/>
        <end position="39"/>
    </location>
</feature>
<feature type="region of interest" description="Disordered" evidence="1">
    <location>
        <begin position="367"/>
        <end position="396"/>
    </location>
</feature>
<feature type="region of interest" description="Disordered" evidence="1">
    <location>
        <begin position="140"/>
        <end position="213"/>
    </location>
</feature>
<feature type="compositionally biased region" description="Low complexity" evidence="1">
    <location>
        <begin position="142"/>
        <end position="212"/>
    </location>
</feature>
<protein>
    <submittedName>
        <fullName evidence="2">Uncharacterized protein</fullName>
    </submittedName>
</protein>
<evidence type="ECO:0000256" key="1">
    <source>
        <dbReference type="SAM" id="MobiDB-lite"/>
    </source>
</evidence>
<dbReference type="Proteomes" id="UP000626109">
    <property type="component" value="Unassembled WGS sequence"/>
</dbReference>
<accession>A0A813KAS2</accession>
<organism evidence="2 3">
    <name type="scientific">Polarella glacialis</name>
    <name type="common">Dinoflagellate</name>
    <dbReference type="NCBI Taxonomy" id="89957"/>
    <lineage>
        <taxon>Eukaryota</taxon>
        <taxon>Sar</taxon>
        <taxon>Alveolata</taxon>
        <taxon>Dinophyceae</taxon>
        <taxon>Suessiales</taxon>
        <taxon>Suessiaceae</taxon>
        <taxon>Polarella</taxon>
    </lineage>
</organism>
<feature type="compositionally biased region" description="Low complexity" evidence="1">
    <location>
        <begin position="233"/>
        <end position="247"/>
    </location>
</feature>
<feature type="region of interest" description="Disordered" evidence="1">
    <location>
        <begin position="233"/>
        <end position="280"/>
    </location>
</feature>
<feature type="non-terminal residue" evidence="2">
    <location>
        <position position="1"/>
    </location>
</feature>